<dbReference type="InterPro" id="IPR000477">
    <property type="entry name" value="RT_dom"/>
</dbReference>
<keyword evidence="12" id="KW-1185">Reference proteome</keyword>
<reference evidence="11 12" key="1">
    <citation type="submission" date="2018-07" db="EMBL/GenBank/DDBJ databases">
        <title>Complete genome sequence of Psychrobacillus sp. PB01, isolated from iceberg, and comparative genome analysis of Psychrobacillus strains.</title>
        <authorList>
            <person name="Lee P.C."/>
        </authorList>
    </citation>
    <scope>NUCLEOTIDE SEQUENCE [LARGE SCALE GENOMIC DNA]</scope>
    <source>
        <strain evidence="11 12">PB01</strain>
    </source>
</reference>
<keyword evidence="6 11" id="KW-0695">RNA-directed DNA polymerase</keyword>
<keyword evidence="3 11" id="KW-0548">Nucleotidyltransferase</keyword>
<evidence type="ECO:0000256" key="9">
    <source>
        <dbReference type="ARBA" id="ARBA00048173"/>
    </source>
</evidence>
<dbReference type="EC" id="2.7.7.49" evidence="1"/>
<keyword evidence="4" id="KW-0479">Metal-binding</keyword>
<sequence>MEQRGYIIQFYKQVNQQTGRNLCIKKKPYVISKNVVYEAFLRVKANKGSAGIDEQSIAEFEENLKDNLYKIWNRMSSGSYFPPAVKAVEIPKKAGGTRTLGIPTVSDRIAQMTVKLYFEPSVEPFFHEDSYGYRPKKSAIQALEITRKRCWKYNWVLEFDIKGLFDNIDHDLLMRAVEKHTKVEWIKVYIKRWLRAPFQTKEGIIERISGTPQGGVISPVLANLFLHYTFDKWMAINHPNNPFARYADDAVIHCQTEEEAKKLLESLNERMNICKLELHPTKTKIIYCKDADRKEEHENISFDFLGYTFRPRLSKNRWGKHFVNFTPAISNKSKKSIRQKVRGWKLQLKANKELFDLSMMFNSAIQGWINYYGKFYKSEMYASLRHINKALIMWARKKYKRLARHKKNAERFMGRIAIQNPKLFKHWELGIKPTAE</sequence>
<dbReference type="GO" id="GO:0046872">
    <property type="term" value="F:metal ion binding"/>
    <property type="evidence" value="ECO:0007669"/>
    <property type="project" value="UniProtKB-KW"/>
</dbReference>
<dbReference type="PROSITE" id="PS50878">
    <property type="entry name" value="RT_POL"/>
    <property type="match status" value="1"/>
</dbReference>
<comment type="similarity">
    <text evidence="8">Belongs to the bacterial reverse transcriptase family.</text>
</comment>
<evidence type="ECO:0000256" key="8">
    <source>
        <dbReference type="ARBA" id="ARBA00034120"/>
    </source>
</evidence>
<accession>A0A5J6SN02</accession>
<dbReference type="InterPro" id="IPR030931">
    <property type="entry name" value="Group_II_RT_mat"/>
</dbReference>
<evidence type="ECO:0000256" key="6">
    <source>
        <dbReference type="ARBA" id="ARBA00022918"/>
    </source>
</evidence>
<dbReference type="RefSeq" id="WP_151700232.1">
    <property type="nucleotide sequence ID" value="NZ_CP031223.1"/>
</dbReference>
<evidence type="ECO:0000313" key="11">
    <source>
        <dbReference type="EMBL" id="QFF99311.1"/>
    </source>
</evidence>
<dbReference type="GO" id="GO:0003723">
    <property type="term" value="F:RNA binding"/>
    <property type="evidence" value="ECO:0007669"/>
    <property type="project" value="InterPro"/>
</dbReference>
<dbReference type="CDD" id="cd01651">
    <property type="entry name" value="RT_G2_intron"/>
    <property type="match status" value="1"/>
</dbReference>
<keyword evidence="5" id="KW-0460">Magnesium</keyword>
<comment type="catalytic activity">
    <reaction evidence="9">
        <text>DNA(n) + a 2'-deoxyribonucleoside 5'-triphosphate = DNA(n+1) + diphosphate</text>
        <dbReference type="Rhea" id="RHEA:22508"/>
        <dbReference type="Rhea" id="RHEA-COMP:17339"/>
        <dbReference type="Rhea" id="RHEA-COMP:17340"/>
        <dbReference type="ChEBI" id="CHEBI:33019"/>
        <dbReference type="ChEBI" id="CHEBI:61560"/>
        <dbReference type="ChEBI" id="CHEBI:173112"/>
        <dbReference type="EC" id="2.7.7.49"/>
    </reaction>
</comment>
<evidence type="ECO:0000313" key="12">
    <source>
        <dbReference type="Proteomes" id="UP000325517"/>
    </source>
</evidence>
<evidence type="ECO:0000256" key="4">
    <source>
        <dbReference type="ARBA" id="ARBA00022723"/>
    </source>
</evidence>
<dbReference type="NCBIfam" id="TIGR04416">
    <property type="entry name" value="group_II_RT_mat"/>
    <property type="match status" value="1"/>
</dbReference>
<evidence type="ECO:0000256" key="3">
    <source>
        <dbReference type="ARBA" id="ARBA00022695"/>
    </source>
</evidence>
<name>A0A5J6SN02_9BACI</name>
<dbReference type="Pfam" id="PF00078">
    <property type="entry name" value="RVT_1"/>
    <property type="match status" value="1"/>
</dbReference>
<evidence type="ECO:0000256" key="7">
    <source>
        <dbReference type="ARBA" id="ARBA00023118"/>
    </source>
</evidence>
<protein>
    <recommendedName>
        <fullName evidence="1">RNA-directed DNA polymerase</fullName>
        <ecNumber evidence="1">2.7.7.49</ecNumber>
    </recommendedName>
</protein>
<evidence type="ECO:0000259" key="10">
    <source>
        <dbReference type="PROSITE" id="PS50878"/>
    </source>
</evidence>
<gene>
    <name evidence="11" type="primary">ltrA</name>
    <name evidence="11" type="ORF">PB01_11005</name>
</gene>
<evidence type="ECO:0000256" key="2">
    <source>
        <dbReference type="ARBA" id="ARBA00022679"/>
    </source>
</evidence>
<dbReference type="Proteomes" id="UP000325517">
    <property type="component" value="Chromosome"/>
</dbReference>
<dbReference type="KEGG" id="psyo:PB01_11005"/>
<dbReference type="Pfam" id="PF08388">
    <property type="entry name" value="GIIM"/>
    <property type="match status" value="1"/>
</dbReference>
<organism evidence="11 12">
    <name type="scientific">Psychrobacillus glaciei</name>
    <dbReference type="NCBI Taxonomy" id="2283160"/>
    <lineage>
        <taxon>Bacteria</taxon>
        <taxon>Bacillati</taxon>
        <taxon>Bacillota</taxon>
        <taxon>Bacilli</taxon>
        <taxon>Bacillales</taxon>
        <taxon>Bacillaceae</taxon>
        <taxon>Psychrobacillus</taxon>
    </lineage>
</organism>
<dbReference type="OrthoDB" id="9793236at2"/>
<keyword evidence="2 11" id="KW-0808">Transferase</keyword>
<dbReference type="PANTHER" id="PTHR34047">
    <property type="entry name" value="NUCLEAR INTRON MATURASE 1, MITOCHONDRIAL-RELATED"/>
    <property type="match status" value="1"/>
</dbReference>
<evidence type="ECO:0000256" key="5">
    <source>
        <dbReference type="ARBA" id="ARBA00022842"/>
    </source>
</evidence>
<dbReference type="InterPro" id="IPR000123">
    <property type="entry name" value="Reverse_transcriptase_msDNA"/>
</dbReference>
<keyword evidence="7" id="KW-0051">Antiviral defense</keyword>
<proteinExistence type="inferred from homology"/>
<dbReference type="AlphaFoldDB" id="A0A5J6SN02"/>
<dbReference type="InterPro" id="IPR051083">
    <property type="entry name" value="GrpII_Intron_Splice-Mob/Def"/>
</dbReference>
<dbReference type="EMBL" id="CP031223">
    <property type="protein sequence ID" value="QFF99311.1"/>
    <property type="molecule type" value="Genomic_DNA"/>
</dbReference>
<evidence type="ECO:0000256" key="1">
    <source>
        <dbReference type="ARBA" id="ARBA00012493"/>
    </source>
</evidence>
<dbReference type="GO" id="GO:0051607">
    <property type="term" value="P:defense response to virus"/>
    <property type="evidence" value="ECO:0007669"/>
    <property type="project" value="UniProtKB-KW"/>
</dbReference>
<dbReference type="GO" id="GO:0003964">
    <property type="term" value="F:RNA-directed DNA polymerase activity"/>
    <property type="evidence" value="ECO:0007669"/>
    <property type="project" value="UniProtKB-KW"/>
</dbReference>
<dbReference type="PANTHER" id="PTHR34047:SF3">
    <property type="entry name" value="BLR2052 PROTEIN"/>
    <property type="match status" value="1"/>
</dbReference>
<dbReference type="InterPro" id="IPR013597">
    <property type="entry name" value="Mat_intron_G2"/>
</dbReference>
<dbReference type="SUPFAM" id="SSF56672">
    <property type="entry name" value="DNA/RNA polymerases"/>
    <property type="match status" value="1"/>
</dbReference>
<dbReference type="InterPro" id="IPR043502">
    <property type="entry name" value="DNA/RNA_pol_sf"/>
</dbReference>
<feature type="domain" description="Reverse transcriptase" evidence="10">
    <location>
        <begin position="71"/>
        <end position="309"/>
    </location>
</feature>
<dbReference type="PRINTS" id="PR00866">
    <property type="entry name" value="RNADNAPOLMS"/>
</dbReference>